<sequence>MAQTLGLGSCFVSLAQNAINASRTCRKILNMSPADRIHAVVVLGYPAVQFHRAIPRESKTFQWLDT</sequence>
<dbReference type="GO" id="GO:0016491">
    <property type="term" value="F:oxidoreductase activity"/>
    <property type="evidence" value="ECO:0007669"/>
    <property type="project" value="InterPro"/>
</dbReference>
<name>A0A0S7XRN1_UNCSA</name>
<dbReference type="Gene3D" id="3.40.109.10">
    <property type="entry name" value="NADH Oxidase"/>
    <property type="match status" value="1"/>
</dbReference>
<protein>
    <recommendedName>
        <fullName evidence="3">Nitroreductase domain-containing protein</fullName>
    </recommendedName>
</protein>
<evidence type="ECO:0000313" key="1">
    <source>
        <dbReference type="EMBL" id="KPJ65028.1"/>
    </source>
</evidence>
<gene>
    <name evidence="1" type="ORF">AMJ44_11365</name>
</gene>
<comment type="caution">
    <text evidence="1">The sequence shown here is derived from an EMBL/GenBank/DDBJ whole genome shotgun (WGS) entry which is preliminary data.</text>
</comment>
<dbReference type="InterPro" id="IPR000415">
    <property type="entry name" value="Nitroreductase-like"/>
</dbReference>
<dbReference type="AlphaFoldDB" id="A0A0S7XRN1"/>
<dbReference type="Proteomes" id="UP000051861">
    <property type="component" value="Unassembled WGS sequence"/>
</dbReference>
<evidence type="ECO:0008006" key="3">
    <source>
        <dbReference type="Google" id="ProtNLM"/>
    </source>
</evidence>
<reference evidence="1 2" key="1">
    <citation type="journal article" date="2015" name="Microbiome">
        <title>Genomic resolution of linkages in carbon, nitrogen, and sulfur cycling among widespread estuary sediment bacteria.</title>
        <authorList>
            <person name="Baker B.J."/>
            <person name="Lazar C.S."/>
            <person name="Teske A.P."/>
            <person name="Dick G.J."/>
        </authorList>
    </citation>
    <scope>NUCLEOTIDE SEQUENCE [LARGE SCALE GENOMIC DNA]</scope>
    <source>
        <strain evidence="1">DG_54_3</strain>
    </source>
</reference>
<accession>A0A0S7XRN1</accession>
<dbReference type="SUPFAM" id="SSF55469">
    <property type="entry name" value="FMN-dependent nitroreductase-like"/>
    <property type="match status" value="1"/>
</dbReference>
<dbReference type="EMBL" id="LIZX01000144">
    <property type="protein sequence ID" value="KPJ65028.1"/>
    <property type="molecule type" value="Genomic_DNA"/>
</dbReference>
<evidence type="ECO:0000313" key="2">
    <source>
        <dbReference type="Proteomes" id="UP000051861"/>
    </source>
</evidence>
<organism evidence="1 2">
    <name type="scientific">candidate division WOR-1 bacterium DG_54_3</name>
    <dbReference type="NCBI Taxonomy" id="1703775"/>
    <lineage>
        <taxon>Bacteria</taxon>
        <taxon>Bacillati</taxon>
        <taxon>Saganbacteria</taxon>
    </lineage>
</organism>
<proteinExistence type="predicted"/>